<name>A0A9E2BIC0_PSYF1</name>
<evidence type="ECO:0000313" key="2">
    <source>
        <dbReference type="EMBL" id="MBT9146135.1"/>
    </source>
</evidence>
<gene>
    <name evidence="2" type="ORF">DDT42_02017</name>
</gene>
<dbReference type="SUPFAM" id="SSF56281">
    <property type="entry name" value="Metallo-hydrolase/oxidoreductase"/>
    <property type="match status" value="1"/>
</dbReference>
<feature type="region of interest" description="Disordered" evidence="1">
    <location>
        <begin position="331"/>
        <end position="351"/>
    </location>
</feature>
<comment type="caution">
    <text evidence="2">The sequence shown here is derived from an EMBL/GenBank/DDBJ whole genome shotgun (WGS) entry which is preliminary data.</text>
</comment>
<dbReference type="NCBIfam" id="TIGR04122">
    <property type="entry name" value="Xnuc_lig_assoc"/>
    <property type="match status" value="1"/>
</dbReference>
<evidence type="ECO:0000256" key="1">
    <source>
        <dbReference type="SAM" id="MobiDB-lite"/>
    </source>
</evidence>
<reference evidence="2 3" key="1">
    <citation type="journal article" date="2021" name="bioRxiv">
        <title>Unique metabolic strategies in Hadean analogues reveal hints for primordial physiology.</title>
        <authorList>
            <person name="Nobu M.K."/>
            <person name="Nakai R."/>
            <person name="Tamazawa S."/>
            <person name="Mori H."/>
            <person name="Toyoda A."/>
            <person name="Ijiri A."/>
            <person name="Suzuki S."/>
            <person name="Kurokawa K."/>
            <person name="Kamagata Y."/>
            <person name="Tamaki H."/>
        </authorList>
    </citation>
    <scope>NUCLEOTIDE SEQUENCE [LARGE SCALE GENOMIC DNA]</scope>
    <source>
        <strain evidence="2">BS525</strain>
    </source>
</reference>
<proteinExistence type="predicted"/>
<dbReference type="InterPro" id="IPR050698">
    <property type="entry name" value="MBL"/>
</dbReference>
<sequence length="351" mass="39117">MALLEFTSNGIYCKEGDFYIDPWRHVKKAIITHAHSDHSRYGMEAYLATPQSIPVMRLRLGEHINVEGLDYGKSVNINGVKVSFHPAGHITGSAQVRVEHNGEIWVASGDYKLAPDKALESFEPVPCHSFITECTFGLPVFKWKSNEVLYQEINDWWAENAENGFCSILAGYALGKAQRLIQNLDPTIGPIYTHGAVENVNRVLKDIIDLPTTFPAFQENNKINFRKGIIICPPSAIGTPWLRKFAPFKTAIASGWMGLRGARRRRAVDKGFILSDHADWPDLLKAIESTGAQQIITTHGYTSIFTKYLQSIGYHSWEASTEYTGESLENEITSADVPVEDNSDTVSSPSN</sequence>
<dbReference type="InterPro" id="IPR026360">
    <property type="entry name" value="Xnuc_lig_assoc"/>
</dbReference>
<dbReference type="GO" id="GO:0004521">
    <property type="term" value="F:RNA endonuclease activity"/>
    <property type="evidence" value="ECO:0007669"/>
    <property type="project" value="TreeGrafter"/>
</dbReference>
<dbReference type="Gene3D" id="3.60.15.10">
    <property type="entry name" value="Ribonuclease Z/Hydroxyacylglutathione hydrolase-like"/>
    <property type="match status" value="1"/>
</dbReference>
<dbReference type="PANTHER" id="PTHR11203:SF49">
    <property type="entry name" value="BLL1145 PROTEIN"/>
    <property type="match status" value="1"/>
</dbReference>
<dbReference type="AlphaFoldDB" id="A0A9E2BIC0"/>
<organism evidence="2 3">
    <name type="scientific">Psychracetigena formicireducens</name>
    <dbReference type="NCBI Taxonomy" id="2986056"/>
    <lineage>
        <taxon>Bacteria</taxon>
        <taxon>Bacillati</taxon>
        <taxon>Candidatus Lithacetigenota</taxon>
        <taxon>Candidatus Psychracetigena</taxon>
    </lineage>
</organism>
<dbReference type="EMBL" id="QLTW01000337">
    <property type="protein sequence ID" value="MBT9146135.1"/>
    <property type="molecule type" value="Genomic_DNA"/>
</dbReference>
<dbReference type="Proteomes" id="UP000811545">
    <property type="component" value="Unassembled WGS sequence"/>
</dbReference>
<accession>A0A9E2BIC0</accession>
<protein>
    <recommendedName>
        <fullName evidence="4">Ligase-associated DNA damage response exonuclease</fullName>
    </recommendedName>
</protein>
<evidence type="ECO:0008006" key="4">
    <source>
        <dbReference type="Google" id="ProtNLM"/>
    </source>
</evidence>
<evidence type="ECO:0000313" key="3">
    <source>
        <dbReference type="Proteomes" id="UP000811545"/>
    </source>
</evidence>
<dbReference type="InterPro" id="IPR036866">
    <property type="entry name" value="RibonucZ/Hydroxyglut_hydro"/>
</dbReference>
<dbReference type="PANTHER" id="PTHR11203">
    <property type="entry name" value="CLEAVAGE AND POLYADENYLATION SPECIFICITY FACTOR FAMILY MEMBER"/>
    <property type="match status" value="1"/>
</dbReference>